<evidence type="ECO:0000259" key="1">
    <source>
        <dbReference type="Pfam" id="PF07638"/>
    </source>
</evidence>
<dbReference type="Gene3D" id="1.10.10.10">
    <property type="entry name" value="Winged helix-like DNA-binding domain superfamily/Winged helix DNA-binding domain"/>
    <property type="match status" value="1"/>
</dbReference>
<reference evidence="2 3" key="1">
    <citation type="submission" date="2020-08" db="EMBL/GenBank/DDBJ databases">
        <title>Genome sequence of Thermomonas carbonis KCTC 42013T.</title>
        <authorList>
            <person name="Hyun D.-W."/>
            <person name="Bae J.-W."/>
        </authorList>
    </citation>
    <scope>NUCLEOTIDE SEQUENCE [LARGE SCALE GENOMIC DNA]</scope>
    <source>
        <strain evidence="2 3">KCTC 42013</strain>
    </source>
</reference>
<evidence type="ECO:0000313" key="3">
    <source>
        <dbReference type="Proteomes" id="UP000515804"/>
    </source>
</evidence>
<dbReference type="InterPro" id="IPR053812">
    <property type="entry name" value="HTH_Sigma70_ECF-like"/>
</dbReference>
<dbReference type="SUPFAM" id="SSF88659">
    <property type="entry name" value="Sigma3 and sigma4 domains of RNA polymerase sigma factors"/>
    <property type="match status" value="1"/>
</dbReference>
<dbReference type="KEGG" id="tcn:H9L16_15855"/>
<dbReference type="Pfam" id="PF07638">
    <property type="entry name" value="Sigma70_ECF"/>
    <property type="match status" value="1"/>
</dbReference>
<keyword evidence="3" id="KW-1185">Reference proteome</keyword>
<name>A0A7G9SV49_9GAMM</name>
<organism evidence="2 3">
    <name type="scientific">Thermomonas carbonis</name>
    <dbReference type="NCBI Taxonomy" id="1463158"/>
    <lineage>
        <taxon>Bacteria</taxon>
        <taxon>Pseudomonadati</taxon>
        <taxon>Pseudomonadota</taxon>
        <taxon>Gammaproteobacteria</taxon>
        <taxon>Lysobacterales</taxon>
        <taxon>Lysobacteraceae</taxon>
        <taxon>Thermomonas</taxon>
    </lineage>
</organism>
<dbReference type="InterPro" id="IPR014284">
    <property type="entry name" value="RNA_pol_sigma-70_dom"/>
</dbReference>
<dbReference type="NCBIfam" id="TIGR02999">
    <property type="entry name" value="Sig-70_X6"/>
    <property type="match status" value="1"/>
</dbReference>
<sequence length="182" mass="20890">MHEDAEPLPGTLAATAAELAPLLLDDMRRRARRERRRVNAGETMRTTALVNEAFLRLQRGGAWQDETHFLHAAAMAMRQVLVDHARRRLADKRGGGRVDSLEDHPDIEPFWVSDERLVELDDALQELSQLNPRLQQVVECRFFAGYTDEETARVLGIAERTVRRDWIKARAWLFQALEPVPD</sequence>
<proteinExistence type="predicted"/>
<gene>
    <name evidence="2" type="ORF">H9L16_15855</name>
</gene>
<accession>A0A7G9SV49</accession>
<feature type="domain" description="RNA polymerase sigma-70 ECF-like HTH" evidence="1">
    <location>
        <begin position="15"/>
        <end position="177"/>
    </location>
</feature>
<dbReference type="InterPro" id="IPR011517">
    <property type="entry name" value="RNA_pol_sigma70_ECF-like"/>
</dbReference>
<dbReference type="InterPro" id="IPR013324">
    <property type="entry name" value="RNA_pol_sigma_r3/r4-like"/>
</dbReference>
<dbReference type="AlphaFoldDB" id="A0A7G9SV49"/>
<protein>
    <submittedName>
        <fullName evidence="2">Sigma-70 family RNA polymerase sigma factor</fullName>
    </submittedName>
</protein>
<dbReference type="EMBL" id="CP060719">
    <property type="protein sequence ID" value="QNN71724.1"/>
    <property type="molecule type" value="Genomic_DNA"/>
</dbReference>
<dbReference type="CDD" id="cd06171">
    <property type="entry name" value="Sigma70_r4"/>
    <property type="match status" value="1"/>
</dbReference>
<dbReference type="InterPro" id="IPR036388">
    <property type="entry name" value="WH-like_DNA-bd_sf"/>
</dbReference>
<dbReference type="NCBIfam" id="TIGR02937">
    <property type="entry name" value="sigma70-ECF"/>
    <property type="match status" value="1"/>
</dbReference>
<dbReference type="GO" id="GO:0006352">
    <property type="term" value="P:DNA-templated transcription initiation"/>
    <property type="evidence" value="ECO:0007669"/>
    <property type="project" value="InterPro"/>
</dbReference>
<dbReference type="Proteomes" id="UP000515804">
    <property type="component" value="Chromosome"/>
</dbReference>
<dbReference type="GO" id="GO:0003700">
    <property type="term" value="F:DNA-binding transcription factor activity"/>
    <property type="evidence" value="ECO:0007669"/>
    <property type="project" value="InterPro"/>
</dbReference>
<evidence type="ECO:0000313" key="2">
    <source>
        <dbReference type="EMBL" id="QNN71724.1"/>
    </source>
</evidence>